<protein>
    <submittedName>
        <fullName evidence="9">PC4-domain-containing protein</fullName>
    </submittedName>
</protein>
<accession>A0A165GXV8</accession>
<evidence type="ECO:0000256" key="2">
    <source>
        <dbReference type="ARBA" id="ARBA00009001"/>
    </source>
</evidence>
<evidence type="ECO:0000256" key="1">
    <source>
        <dbReference type="ARBA" id="ARBA00004123"/>
    </source>
</evidence>
<keyword evidence="4" id="KW-0238">DNA-binding</keyword>
<dbReference type="EMBL" id="KV427608">
    <property type="protein sequence ID" value="KZT10977.1"/>
    <property type="molecule type" value="Genomic_DNA"/>
</dbReference>
<name>A0A165GXV8_9APHY</name>
<evidence type="ECO:0000256" key="6">
    <source>
        <dbReference type="ARBA" id="ARBA00023242"/>
    </source>
</evidence>
<evidence type="ECO:0000313" key="10">
    <source>
        <dbReference type="Proteomes" id="UP000076871"/>
    </source>
</evidence>
<dbReference type="STRING" id="1314785.A0A165GXV8"/>
<dbReference type="Proteomes" id="UP000076871">
    <property type="component" value="Unassembled WGS sequence"/>
</dbReference>
<dbReference type="InterPro" id="IPR003173">
    <property type="entry name" value="PC4_C"/>
</dbReference>
<proteinExistence type="inferred from homology"/>
<dbReference type="InterPro" id="IPR045125">
    <property type="entry name" value="Sub1/Tcp4-like"/>
</dbReference>
<dbReference type="GeneID" id="63829068"/>
<dbReference type="PANTHER" id="PTHR13215">
    <property type="entry name" value="RNA POLYMERASE II TRANSCRIPTIONAL COACTIVATOR"/>
    <property type="match status" value="1"/>
</dbReference>
<feature type="region of interest" description="Disordered" evidence="7">
    <location>
        <begin position="1"/>
        <end position="88"/>
    </location>
</feature>
<organism evidence="9 10">
    <name type="scientific">Laetiporus sulphureus 93-53</name>
    <dbReference type="NCBI Taxonomy" id="1314785"/>
    <lineage>
        <taxon>Eukaryota</taxon>
        <taxon>Fungi</taxon>
        <taxon>Dikarya</taxon>
        <taxon>Basidiomycota</taxon>
        <taxon>Agaricomycotina</taxon>
        <taxon>Agaricomycetes</taxon>
        <taxon>Polyporales</taxon>
        <taxon>Laetiporus</taxon>
    </lineage>
</organism>
<dbReference type="OrthoDB" id="2505440at2759"/>
<dbReference type="RefSeq" id="XP_040768717.1">
    <property type="nucleotide sequence ID" value="XM_040912040.1"/>
</dbReference>
<keyword evidence="3" id="KW-0805">Transcription regulation</keyword>
<feature type="domain" description="Transcriptional coactivator p15 (PC4) C-terminal" evidence="8">
    <location>
        <begin position="99"/>
        <end position="148"/>
    </location>
</feature>
<keyword evidence="6" id="KW-0539">Nucleus</keyword>
<keyword evidence="10" id="KW-1185">Reference proteome</keyword>
<gene>
    <name evidence="9" type="ORF">LAESUDRAFT_755606</name>
</gene>
<evidence type="ECO:0000256" key="7">
    <source>
        <dbReference type="SAM" id="MobiDB-lite"/>
    </source>
</evidence>
<dbReference type="SUPFAM" id="SSF54447">
    <property type="entry name" value="ssDNA-binding transcriptional regulator domain"/>
    <property type="match status" value="1"/>
</dbReference>
<comment type="subcellular location">
    <subcellularLocation>
        <location evidence="1">Nucleus</location>
    </subcellularLocation>
</comment>
<evidence type="ECO:0000256" key="5">
    <source>
        <dbReference type="ARBA" id="ARBA00023163"/>
    </source>
</evidence>
<evidence type="ECO:0000256" key="3">
    <source>
        <dbReference type="ARBA" id="ARBA00023015"/>
    </source>
</evidence>
<dbReference type="Gene3D" id="2.30.31.10">
    <property type="entry name" value="Transcriptional Coactivator Pc4, Chain A"/>
    <property type="match status" value="1"/>
</dbReference>
<dbReference type="GO" id="GO:0003713">
    <property type="term" value="F:transcription coactivator activity"/>
    <property type="evidence" value="ECO:0007669"/>
    <property type="project" value="InterPro"/>
</dbReference>
<reference evidence="9 10" key="1">
    <citation type="journal article" date="2016" name="Mol. Biol. Evol.">
        <title>Comparative Genomics of Early-Diverging Mushroom-Forming Fungi Provides Insights into the Origins of Lignocellulose Decay Capabilities.</title>
        <authorList>
            <person name="Nagy L.G."/>
            <person name="Riley R."/>
            <person name="Tritt A."/>
            <person name="Adam C."/>
            <person name="Daum C."/>
            <person name="Floudas D."/>
            <person name="Sun H."/>
            <person name="Yadav J.S."/>
            <person name="Pangilinan J."/>
            <person name="Larsson K.H."/>
            <person name="Matsuura K."/>
            <person name="Barry K."/>
            <person name="Labutti K."/>
            <person name="Kuo R."/>
            <person name="Ohm R.A."/>
            <person name="Bhattacharya S.S."/>
            <person name="Shirouzu T."/>
            <person name="Yoshinaga Y."/>
            <person name="Martin F.M."/>
            <person name="Grigoriev I.V."/>
            <person name="Hibbett D.S."/>
        </authorList>
    </citation>
    <scope>NUCLEOTIDE SEQUENCE [LARGE SCALE GENOMIC DNA]</scope>
    <source>
        <strain evidence="9 10">93-53</strain>
    </source>
</reference>
<dbReference type="GO" id="GO:0005634">
    <property type="term" value="C:nucleus"/>
    <property type="evidence" value="ECO:0007669"/>
    <property type="project" value="UniProtKB-SubCell"/>
</dbReference>
<keyword evidence="5" id="KW-0804">Transcription</keyword>
<feature type="compositionally biased region" description="Acidic residues" evidence="7">
    <location>
        <begin position="11"/>
        <end position="30"/>
    </location>
</feature>
<sequence>MPKRRAYTIREEEEEEEEEAEFSQDNVEDEPPMKHKKLSKLSKASTGKSKKRDISDDEEDDEPVTKKRKARSSISKAHEDDDDDGIVIKANDEGEKYIDLGKKRRATVSTFKGLIFLDIREYFGPECDEKPGKKGVTLQWEQWEKLKNSSEAIDKLFTQVKRMK</sequence>
<evidence type="ECO:0000313" key="9">
    <source>
        <dbReference type="EMBL" id="KZT10977.1"/>
    </source>
</evidence>
<comment type="similarity">
    <text evidence="2">Belongs to the transcriptional coactivator PC4 family.</text>
</comment>
<evidence type="ECO:0000256" key="4">
    <source>
        <dbReference type="ARBA" id="ARBA00023125"/>
    </source>
</evidence>
<dbReference type="GO" id="GO:0003677">
    <property type="term" value="F:DNA binding"/>
    <property type="evidence" value="ECO:0007669"/>
    <property type="project" value="UniProtKB-KW"/>
</dbReference>
<dbReference type="InterPro" id="IPR009044">
    <property type="entry name" value="ssDNA-bd_transcriptional_reg"/>
</dbReference>
<evidence type="ECO:0000259" key="8">
    <source>
        <dbReference type="Pfam" id="PF02229"/>
    </source>
</evidence>
<dbReference type="GO" id="GO:0060261">
    <property type="term" value="P:positive regulation of transcription initiation by RNA polymerase II"/>
    <property type="evidence" value="ECO:0007669"/>
    <property type="project" value="InterPro"/>
</dbReference>
<dbReference type="Pfam" id="PF02229">
    <property type="entry name" value="PC4"/>
    <property type="match status" value="1"/>
</dbReference>
<dbReference type="AlphaFoldDB" id="A0A165GXV8"/>
<dbReference type="InParanoid" id="A0A165GXV8"/>